<reference evidence="4 5" key="1">
    <citation type="journal article" date="2001" name="Proc. Natl. Acad. Sci. U.S.A.">
        <title>Nucleotide sequence and predicted functions of the entire Sinorhizobium meliloti pSymA megaplasmid.</title>
        <authorList>
            <person name="Barnett M.J."/>
            <person name="Fisher R.F."/>
            <person name="Jones T."/>
            <person name="Komp C."/>
            <person name="Abola A.P."/>
            <person name="Barloy-Hubler F."/>
            <person name="Bowser L."/>
            <person name="Capela D."/>
            <person name="Galibert F."/>
            <person name="Gouzy J."/>
            <person name="Gurjal M."/>
            <person name="Hong A."/>
            <person name="Huizar L."/>
            <person name="Hyman R.W."/>
            <person name="Kahn D."/>
            <person name="Kahn M.L."/>
            <person name="Kalman S."/>
            <person name="Keating D.H."/>
            <person name="Palm C."/>
            <person name="Peck M.C."/>
            <person name="Surzycki R."/>
            <person name="Wells D.H."/>
            <person name="Yeh K.-C."/>
            <person name="Davis R.W."/>
            <person name="Federspiel N.A."/>
            <person name="Long S.R."/>
        </authorList>
    </citation>
    <scope>NUCLEOTIDE SEQUENCE [LARGE SCALE GENOMIC DNA]</scope>
    <source>
        <strain evidence="4 5">1021</strain>
        <plasmid evidence="5">Plasmid pSymA</plasmid>
    </source>
</reference>
<organism evidence="4 5">
    <name type="scientific">Rhizobium meliloti (strain 1021)</name>
    <name type="common">Ensifer meliloti</name>
    <name type="synonym">Sinorhizobium meliloti</name>
    <dbReference type="NCBI Taxonomy" id="266834"/>
    <lineage>
        <taxon>Bacteria</taxon>
        <taxon>Pseudomonadati</taxon>
        <taxon>Pseudomonadota</taxon>
        <taxon>Alphaproteobacteria</taxon>
        <taxon>Hyphomicrobiales</taxon>
        <taxon>Rhizobiaceae</taxon>
        <taxon>Sinorhizobium/Ensifer group</taxon>
        <taxon>Sinorhizobium</taxon>
    </lineage>
</organism>
<evidence type="ECO:0000256" key="2">
    <source>
        <dbReference type="PROSITE-ProRule" id="PRU00169"/>
    </source>
</evidence>
<proteinExistence type="predicted"/>
<dbReference type="OrthoDB" id="9784719at2"/>
<dbReference type="Pfam" id="PF00072">
    <property type="entry name" value="Response_reg"/>
    <property type="match status" value="1"/>
</dbReference>
<evidence type="ECO:0000313" key="4">
    <source>
        <dbReference type="EMBL" id="AAK65274.1"/>
    </source>
</evidence>
<dbReference type="InterPro" id="IPR011006">
    <property type="entry name" value="CheY-like_superfamily"/>
</dbReference>
<keyword evidence="5" id="KW-1185">Reference proteome</keyword>
<dbReference type="PROSITE" id="PS50110">
    <property type="entry name" value="RESPONSE_REGULATORY"/>
    <property type="match status" value="1"/>
</dbReference>
<dbReference type="HOGENOM" id="CLU_2525745_0_0_5"/>
<gene>
    <name evidence="4" type="ORF">SMa1139</name>
</gene>
<dbReference type="PATRIC" id="fig|266834.11.peg.638"/>
<dbReference type="PANTHER" id="PTHR44591">
    <property type="entry name" value="STRESS RESPONSE REGULATOR PROTEIN 1"/>
    <property type="match status" value="1"/>
</dbReference>
<feature type="domain" description="Response regulatory" evidence="3">
    <location>
        <begin position="14"/>
        <end position="88"/>
    </location>
</feature>
<dbReference type="InterPro" id="IPR001789">
    <property type="entry name" value="Sig_transdc_resp-reg_receiver"/>
</dbReference>
<sequence length="88" mass="10097">MGLLMANAPTLPEHILVVDDDSRIRQMLSRYFEEEGYRVSLAGDGQEMRERLDKQPVDVILLDLMLPGEDGLHLRATYARARMYRSSC</sequence>
<dbReference type="GO" id="GO:0000160">
    <property type="term" value="P:phosphorelay signal transduction system"/>
    <property type="evidence" value="ECO:0007669"/>
    <property type="project" value="InterPro"/>
</dbReference>
<name>Q92Z76_RHIME</name>
<dbReference type="Gene3D" id="3.40.50.2300">
    <property type="match status" value="1"/>
</dbReference>
<dbReference type="PIR" id="H95338">
    <property type="entry name" value="H95338"/>
</dbReference>
<dbReference type="PANTHER" id="PTHR44591:SF18">
    <property type="entry name" value="REGULATORY PROTEIN"/>
    <property type="match status" value="1"/>
</dbReference>
<feature type="modified residue" description="4-aspartylphosphate" evidence="2">
    <location>
        <position position="63"/>
    </location>
</feature>
<evidence type="ECO:0000256" key="1">
    <source>
        <dbReference type="ARBA" id="ARBA00022553"/>
    </source>
</evidence>
<dbReference type="Proteomes" id="UP000001976">
    <property type="component" value="Plasmid pSymA"/>
</dbReference>
<dbReference type="SUPFAM" id="SSF52172">
    <property type="entry name" value="CheY-like"/>
    <property type="match status" value="1"/>
</dbReference>
<protein>
    <submittedName>
        <fullName evidence="4">Response regulator, truncated</fullName>
    </submittedName>
</protein>
<keyword evidence="4" id="KW-0614">Plasmid</keyword>
<dbReference type="EMBL" id="AE006469">
    <property type="protein sequence ID" value="AAK65274.1"/>
    <property type="molecule type" value="Genomic_DNA"/>
</dbReference>
<dbReference type="InterPro" id="IPR050595">
    <property type="entry name" value="Bact_response_regulator"/>
</dbReference>
<keyword evidence="1 2" id="KW-0597">Phosphoprotein</keyword>
<accession>Q92Z76</accession>
<evidence type="ECO:0000259" key="3">
    <source>
        <dbReference type="PROSITE" id="PS50110"/>
    </source>
</evidence>
<dbReference type="KEGG" id="sme:SMa1139"/>
<evidence type="ECO:0000313" key="5">
    <source>
        <dbReference type="Proteomes" id="UP000001976"/>
    </source>
</evidence>
<geneLocation type="plasmid" evidence="4 5">
    <name>pSymA</name>
</geneLocation>
<dbReference type="AlphaFoldDB" id="Q92Z76"/>
<reference evidence="5" key="2">
    <citation type="journal article" date="2001" name="Science">
        <title>The composite genome of the legume symbiont Sinorhizobium meliloti.</title>
        <authorList>
            <person name="Galibert F."/>
            <person name="Finan T.M."/>
            <person name="Long S.R."/>
            <person name="Puehler A."/>
            <person name="Abola P."/>
            <person name="Ampe F."/>
            <person name="Barloy-Hubler F."/>
            <person name="Barnett M.J."/>
            <person name="Becker A."/>
            <person name="Boistard P."/>
            <person name="Bothe G."/>
            <person name="Boutry M."/>
            <person name="Bowser L."/>
            <person name="Buhrmester J."/>
            <person name="Cadieu E."/>
            <person name="Capela D."/>
            <person name="Chain P."/>
            <person name="Cowie A."/>
            <person name="Davis R.W."/>
            <person name="Dreano S."/>
            <person name="Federspiel N.A."/>
            <person name="Fisher R.F."/>
            <person name="Gloux S."/>
            <person name="Godrie T."/>
            <person name="Goffeau A."/>
            <person name="Golding B."/>
            <person name="Gouzy J."/>
            <person name="Gurjal M."/>
            <person name="Hernandez-Lucas I."/>
            <person name="Hong A."/>
            <person name="Huizar L."/>
            <person name="Hyman R.W."/>
            <person name="Jones T."/>
            <person name="Kahn D."/>
            <person name="Kahn M.L."/>
            <person name="Kalman S."/>
            <person name="Keating D.H."/>
            <person name="Kiss E."/>
            <person name="Komp C."/>
            <person name="Lelaure V."/>
            <person name="Masuy D."/>
            <person name="Palm C."/>
            <person name="Peck M.C."/>
            <person name="Pohl T.M."/>
            <person name="Portetelle D."/>
            <person name="Purnelle B."/>
            <person name="Ramsperger U."/>
            <person name="Surzycki R."/>
            <person name="Thebault P."/>
            <person name="Vandenbol M."/>
            <person name="Vorhoelter F.J."/>
            <person name="Weidner S."/>
            <person name="Wells D.H."/>
            <person name="Wong K."/>
            <person name="Yeh K.-C."/>
            <person name="Batut J."/>
        </authorList>
    </citation>
    <scope>NUCLEOTIDE SEQUENCE [LARGE SCALE GENOMIC DNA]</scope>
    <source>
        <strain evidence="5">1021</strain>
        <plasmid evidence="5">Plasmid pSymA</plasmid>
    </source>
</reference>
<dbReference type="EnsemblBacteria" id="AAK65274">
    <property type="protein sequence ID" value="AAK65274"/>
    <property type="gene ID" value="SMa1139"/>
</dbReference>